<dbReference type="EC" id="4.1.1.48" evidence="3"/>
<dbReference type="GO" id="GO:0004640">
    <property type="term" value="F:phosphoribosylanthranilate isomerase activity"/>
    <property type="evidence" value="ECO:0007669"/>
    <property type="project" value="TreeGrafter"/>
</dbReference>
<dbReference type="InterPro" id="IPR045186">
    <property type="entry name" value="Indole-3-glycerol_P_synth"/>
</dbReference>
<sequence length="258" mass="27775">MLEALTAGALEDAATRRESVSYSEIERRALRSPEPIDAYLALSATSHIRLIAEIKRASPSKGDLALIDDAPALAESYVEGGADAISVLTEERRFGGSLRDLTDVRERVEVPLLRKDFISEEYQILEARAFGADIVLLIVAALDAVVLERLHEFSRQLGLTVLVETHSADEVRLAADVGAGLIGVNARDLSTFELDRSLFGAVRDLIPADAIAVAESAVNSVDDVRAYRDAGADVVLVGEALVTAGHPRSVVEQFREVS</sequence>
<proteinExistence type="predicted"/>
<dbReference type="SUPFAM" id="SSF51366">
    <property type="entry name" value="Ribulose-phoshate binding barrel"/>
    <property type="match status" value="1"/>
</dbReference>
<dbReference type="CDD" id="cd00331">
    <property type="entry name" value="IGPS"/>
    <property type="match status" value="1"/>
</dbReference>
<dbReference type="GO" id="GO:0004425">
    <property type="term" value="F:indole-3-glycerol-phosphate synthase activity"/>
    <property type="evidence" value="ECO:0007669"/>
    <property type="project" value="UniProtKB-EC"/>
</dbReference>
<evidence type="ECO:0000259" key="9">
    <source>
        <dbReference type="Pfam" id="PF00218"/>
    </source>
</evidence>
<dbReference type="Gene3D" id="3.20.20.70">
    <property type="entry name" value="Aldolase class I"/>
    <property type="match status" value="1"/>
</dbReference>
<accession>A0A6J6B0V1</accession>
<dbReference type="EMBL" id="CAEZSG010000020">
    <property type="protein sequence ID" value="CAB4532601.1"/>
    <property type="molecule type" value="Genomic_DNA"/>
</dbReference>
<dbReference type="PANTHER" id="PTHR22854">
    <property type="entry name" value="TRYPTOPHAN BIOSYNTHESIS PROTEIN"/>
    <property type="match status" value="1"/>
</dbReference>
<dbReference type="GO" id="GO:0000162">
    <property type="term" value="P:L-tryptophan biosynthetic process"/>
    <property type="evidence" value="ECO:0007669"/>
    <property type="project" value="UniProtKB-UniPathway"/>
</dbReference>
<evidence type="ECO:0000256" key="7">
    <source>
        <dbReference type="ARBA" id="ARBA00023141"/>
    </source>
</evidence>
<evidence type="ECO:0000256" key="5">
    <source>
        <dbReference type="ARBA" id="ARBA00022793"/>
    </source>
</evidence>
<keyword evidence="6" id="KW-0822">Tryptophan biosynthesis</keyword>
<keyword evidence="5" id="KW-0210">Decarboxylase</keyword>
<dbReference type="PANTHER" id="PTHR22854:SF2">
    <property type="entry name" value="INDOLE-3-GLYCEROL-PHOSPHATE SYNTHASE"/>
    <property type="match status" value="1"/>
</dbReference>
<dbReference type="InterPro" id="IPR013798">
    <property type="entry name" value="Indole-3-glycerol_P_synth_dom"/>
</dbReference>
<name>A0A6J6B0V1_9ZZZZ</name>
<dbReference type="Pfam" id="PF00218">
    <property type="entry name" value="IGPS"/>
    <property type="match status" value="1"/>
</dbReference>
<reference evidence="10" key="1">
    <citation type="submission" date="2020-05" db="EMBL/GenBank/DDBJ databases">
        <authorList>
            <person name="Chiriac C."/>
            <person name="Salcher M."/>
            <person name="Ghai R."/>
            <person name="Kavagutti S V."/>
        </authorList>
    </citation>
    <scope>NUCLEOTIDE SEQUENCE</scope>
</reference>
<keyword evidence="7" id="KW-0057">Aromatic amino acid biosynthesis</keyword>
<dbReference type="FunFam" id="3.20.20.70:FF:000024">
    <property type="entry name" value="Indole-3-glycerol phosphate synthase"/>
    <property type="match status" value="1"/>
</dbReference>
<dbReference type="InterPro" id="IPR013785">
    <property type="entry name" value="Aldolase_TIM"/>
</dbReference>
<dbReference type="InterPro" id="IPR011060">
    <property type="entry name" value="RibuloseP-bd_barrel"/>
</dbReference>
<protein>
    <recommendedName>
        <fullName evidence="3">indole-3-glycerol-phosphate synthase</fullName>
        <ecNumber evidence="3">4.1.1.48</ecNumber>
    </recommendedName>
</protein>
<evidence type="ECO:0000313" key="10">
    <source>
        <dbReference type="EMBL" id="CAB4532601.1"/>
    </source>
</evidence>
<evidence type="ECO:0000256" key="6">
    <source>
        <dbReference type="ARBA" id="ARBA00022822"/>
    </source>
</evidence>
<dbReference type="PROSITE" id="PS00614">
    <property type="entry name" value="IGPS"/>
    <property type="match status" value="1"/>
</dbReference>
<dbReference type="AlphaFoldDB" id="A0A6J6B0V1"/>
<organism evidence="10">
    <name type="scientific">freshwater metagenome</name>
    <dbReference type="NCBI Taxonomy" id="449393"/>
    <lineage>
        <taxon>unclassified sequences</taxon>
        <taxon>metagenomes</taxon>
        <taxon>ecological metagenomes</taxon>
    </lineage>
</organism>
<gene>
    <name evidence="10" type="ORF">UFOPK1413_00232</name>
</gene>
<evidence type="ECO:0000256" key="4">
    <source>
        <dbReference type="ARBA" id="ARBA00022605"/>
    </source>
</evidence>
<evidence type="ECO:0000256" key="8">
    <source>
        <dbReference type="ARBA" id="ARBA00023239"/>
    </source>
</evidence>
<keyword evidence="8" id="KW-0456">Lyase</keyword>
<evidence type="ECO:0000256" key="2">
    <source>
        <dbReference type="ARBA" id="ARBA00004696"/>
    </source>
</evidence>
<feature type="domain" description="Indole-3-glycerol phosphate synthase" evidence="9">
    <location>
        <begin position="3"/>
        <end position="252"/>
    </location>
</feature>
<comment type="pathway">
    <text evidence="2">Amino-acid biosynthesis; L-tryptophan biosynthesis; L-tryptophan from chorismate: step 4/5.</text>
</comment>
<keyword evidence="4" id="KW-0028">Amino-acid biosynthesis</keyword>
<evidence type="ECO:0000256" key="3">
    <source>
        <dbReference type="ARBA" id="ARBA00012362"/>
    </source>
</evidence>
<comment type="catalytic activity">
    <reaction evidence="1">
        <text>1-(2-carboxyphenylamino)-1-deoxy-D-ribulose 5-phosphate + H(+) = (1S,2R)-1-C-(indol-3-yl)glycerol 3-phosphate + CO2 + H2O</text>
        <dbReference type="Rhea" id="RHEA:23476"/>
        <dbReference type="ChEBI" id="CHEBI:15377"/>
        <dbReference type="ChEBI" id="CHEBI:15378"/>
        <dbReference type="ChEBI" id="CHEBI:16526"/>
        <dbReference type="ChEBI" id="CHEBI:58613"/>
        <dbReference type="ChEBI" id="CHEBI:58866"/>
        <dbReference type="EC" id="4.1.1.48"/>
    </reaction>
</comment>
<dbReference type="InterPro" id="IPR001468">
    <property type="entry name" value="Indole-3-GlycerolPSynthase_CS"/>
</dbReference>
<evidence type="ECO:0000256" key="1">
    <source>
        <dbReference type="ARBA" id="ARBA00001633"/>
    </source>
</evidence>
<dbReference type="UniPathway" id="UPA00035">
    <property type="reaction ID" value="UER00043"/>
</dbReference>